<evidence type="ECO:0000256" key="4">
    <source>
        <dbReference type="ARBA" id="ARBA00022692"/>
    </source>
</evidence>
<dbReference type="SUPFAM" id="SSF103190">
    <property type="entry name" value="Sensory domain-like"/>
    <property type="match status" value="1"/>
</dbReference>
<dbReference type="InterPro" id="IPR003660">
    <property type="entry name" value="HAMP_dom"/>
</dbReference>
<dbReference type="EMBL" id="CP028519">
    <property type="protein sequence ID" value="AVY95636.1"/>
    <property type="molecule type" value="Genomic_DNA"/>
</dbReference>
<name>A0A2S0PE33_9NEIS</name>
<dbReference type="GO" id="GO:0006935">
    <property type="term" value="P:chemotaxis"/>
    <property type="evidence" value="ECO:0007669"/>
    <property type="project" value="UniProtKB-KW"/>
</dbReference>
<dbReference type="PROSITE" id="PS50111">
    <property type="entry name" value="CHEMOTAXIS_TRANSDUC_2"/>
    <property type="match status" value="1"/>
</dbReference>
<sequence length="623" mass="66580">MKSLRSKMVAFVILIITLLSILFCVVVYSKMSSALLSSVHGEIDQAASNKVSFVTEWVNSRQQVMAATLARFGQGDLHPVLDQTLEAGHFDDAYVGQPDKTMTQSSKTPPVPAGYDPTGRPWYVAAIASQGPIATAPYIDAATRRPIITFAQARRENGKVIAVAGADVTLQRVVDEVTTAKLPGDGYAFLVTEDGLVIAHPQKDSGLKKISEVVPGYDFAAASKDGSYQGIELNGEHFLSSLRPVGKTGWYLGVMVPMAAATAEVHATVGLLLGLVLGGLLLAALVVFVGVTRMMAGLGVLRDTMRSVASGQGDLTVKLPVRSQDEVGQIATAFNEFMGTLHDMFVTVRSHAEDMATDVQQLHGAADRIASDSRNQTEEISSTAATIEEITVSINHIADSAEETDVLVLQSNQHSVESHELMNSVAQEIGMVVETVGKLQNEMRGLASQSEEVRGIVNVIRSIADQTNLLALNAAIEAARAGEHGRGFAVVADEVRKLAEHSANATVEISRMIDKMAEQTQQAIDFAQATHSRVESSVGSSQEAAGKIEQIRLSTEAVVARVKEISASTKEQSTATSDMARSAEHINVAAQQTSCQVETVVDTIRQLAEHGKQLKALVGQFRL</sequence>
<dbReference type="CDD" id="cd12912">
    <property type="entry name" value="PDC2_MCP_like"/>
    <property type="match status" value="1"/>
</dbReference>
<feature type="domain" description="Methyl-accepting transducer" evidence="11">
    <location>
        <begin position="351"/>
        <end position="587"/>
    </location>
</feature>
<evidence type="ECO:0000256" key="3">
    <source>
        <dbReference type="ARBA" id="ARBA00022500"/>
    </source>
</evidence>
<evidence type="ECO:0000313" key="13">
    <source>
        <dbReference type="EMBL" id="AVY95636.1"/>
    </source>
</evidence>
<dbReference type="Pfam" id="PF02743">
    <property type="entry name" value="dCache_1"/>
    <property type="match status" value="1"/>
</dbReference>
<dbReference type="Pfam" id="PF00672">
    <property type="entry name" value="HAMP"/>
    <property type="match status" value="1"/>
</dbReference>
<dbReference type="Pfam" id="PF00015">
    <property type="entry name" value="MCPsignal"/>
    <property type="match status" value="1"/>
</dbReference>
<dbReference type="PANTHER" id="PTHR32089:SF112">
    <property type="entry name" value="LYSOZYME-LIKE PROTEIN-RELATED"/>
    <property type="match status" value="1"/>
</dbReference>
<dbReference type="GO" id="GO:0007165">
    <property type="term" value="P:signal transduction"/>
    <property type="evidence" value="ECO:0007669"/>
    <property type="project" value="UniProtKB-KW"/>
</dbReference>
<evidence type="ECO:0000259" key="11">
    <source>
        <dbReference type="PROSITE" id="PS50111"/>
    </source>
</evidence>
<evidence type="ECO:0000256" key="6">
    <source>
        <dbReference type="ARBA" id="ARBA00023136"/>
    </source>
</evidence>
<dbReference type="AlphaFoldDB" id="A0A2S0PE33"/>
<evidence type="ECO:0000256" key="9">
    <source>
        <dbReference type="PROSITE-ProRule" id="PRU00284"/>
    </source>
</evidence>
<evidence type="ECO:0000256" key="7">
    <source>
        <dbReference type="ARBA" id="ARBA00023224"/>
    </source>
</evidence>
<dbReference type="CDD" id="cd12913">
    <property type="entry name" value="PDC1_MCP_like"/>
    <property type="match status" value="1"/>
</dbReference>
<keyword evidence="14" id="KW-1185">Reference proteome</keyword>
<dbReference type="InterPro" id="IPR033479">
    <property type="entry name" value="dCache_1"/>
</dbReference>
<evidence type="ECO:0000256" key="10">
    <source>
        <dbReference type="SAM" id="Phobius"/>
    </source>
</evidence>
<comment type="similarity">
    <text evidence="8">Belongs to the methyl-accepting chemotaxis (MCP) protein family.</text>
</comment>
<keyword evidence="6 10" id="KW-0472">Membrane</keyword>
<feature type="domain" description="HAMP" evidence="12">
    <location>
        <begin position="292"/>
        <end position="346"/>
    </location>
</feature>
<dbReference type="SMART" id="SM00283">
    <property type="entry name" value="MA"/>
    <property type="match status" value="1"/>
</dbReference>
<evidence type="ECO:0000256" key="1">
    <source>
        <dbReference type="ARBA" id="ARBA00004651"/>
    </source>
</evidence>
<dbReference type="Gene3D" id="3.30.450.20">
    <property type="entry name" value="PAS domain"/>
    <property type="match status" value="2"/>
</dbReference>
<evidence type="ECO:0000256" key="2">
    <source>
        <dbReference type="ARBA" id="ARBA00022475"/>
    </source>
</evidence>
<dbReference type="InterPro" id="IPR004089">
    <property type="entry name" value="MCPsignal_dom"/>
</dbReference>
<keyword evidence="3" id="KW-0145">Chemotaxis</keyword>
<keyword evidence="4 10" id="KW-0812">Transmembrane</keyword>
<dbReference type="SUPFAM" id="SSF58104">
    <property type="entry name" value="Methyl-accepting chemotaxis protein (MCP) signaling domain"/>
    <property type="match status" value="1"/>
</dbReference>
<dbReference type="STRING" id="1122240.GCA_000620105_01881"/>
<dbReference type="OrthoDB" id="8576332at2"/>
<dbReference type="RefSeq" id="WP_107890051.1">
    <property type="nucleotide sequence ID" value="NZ_CP028519.1"/>
</dbReference>
<dbReference type="FunFam" id="1.10.287.950:FF:000001">
    <property type="entry name" value="Methyl-accepting chemotaxis sensory transducer"/>
    <property type="match status" value="1"/>
</dbReference>
<dbReference type="Proteomes" id="UP000244173">
    <property type="component" value="Chromosome"/>
</dbReference>
<feature type="transmembrane region" description="Helical" evidence="10">
    <location>
        <begin position="271"/>
        <end position="296"/>
    </location>
</feature>
<dbReference type="PROSITE" id="PS50885">
    <property type="entry name" value="HAMP"/>
    <property type="match status" value="1"/>
</dbReference>
<evidence type="ECO:0000259" key="12">
    <source>
        <dbReference type="PROSITE" id="PS50885"/>
    </source>
</evidence>
<organism evidence="13 14">
    <name type="scientific">Microvirgula aerodenitrificans</name>
    <dbReference type="NCBI Taxonomy" id="57480"/>
    <lineage>
        <taxon>Bacteria</taxon>
        <taxon>Pseudomonadati</taxon>
        <taxon>Pseudomonadota</taxon>
        <taxon>Betaproteobacteria</taxon>
        <taxon>Neisseriales</taxon>
        <taxon>Aquaspirillaceae</taxon>
        <taxon>Microvirgula</taxon>
    </lineage>
</organism>
<accession>A0A2S0PE33</accession>
<dbReference type="Gene3D" id="1.10.287.950">
    <property type="entry name" value="Methyl-accepting chemotaxis protein"/>
    <property type="match status" value="1"/>
</dbReference>
<comment type="subcellular location">
    <subcellularLocation>
        <location evidence="1">Cell membrane</location>
        <topology evidence="1">Multi-pass membrane protein</topology>
    </subcellularLocation>
</comment>
<dbReference type="InterPro" id="IPR029151">
    <property type="entry name" value="Sensor-like_sf"/>
</dbReference>
<proteinExistence type="inferred from homology"/>
<protein>
    <submittedName>
        <fullName evidence="13">Methyl-accepting chemotaxis protein</fullName>
    </submittedName>
</protein>
<keyword evidence="5 10" id="KW-1133">Transmembrane helix</keyword>
<dbReference type="CDD" id="cd06225">
    <property type="entry name" value="HAMP"/>
    <property type="match status" value="1"/>
</dbReference>
<evidence type="ECO:0000256" key="8">
    <source>
        <dbReference type="ARBA" id="ARBA00029447"/>
    </source>
</evidence>
<dbReference type="PANTHER" id="PTHR32089">
    <property type="entry name" value="METHYL-ACCEPTING CHEMOTAXIS PROTEIN MCPB"/>
    <property type="match status" value="1"/>
</dbReference>
<evidence type="ECO:0000313" key="14">
    <source>
        <dbReference type="Proteomes" id="UP000244173"/>
    </source>
</evidence>
<dbReference type="GO" id="GO:0005886">
    <property type="term" value="C:plasma membrane"/>
    <property type="evidence" value="ECO:0007669"/>
    <property type="project" value="UniProtKB-SubCell"/>
</dbReference>
<dbReference type="SMART" id="SM00304">
    <property type="entry name" value="HAMP"/>
    <property type="match status" value="2"/>
</dbReference>
<keyword evidence="7 9" id="KW-0807">Transducer</keyword>
<dbReference type="CDD" id="cd11386">
    <property type="entry name" value="MCP_signal"/>
    <property type="match status" value="1"/>
</dbReference>
<dbReference type="KEGG" id="maer:DAI18_17490"/>
<evidence type="ECO:0000256" key="5">
    <source>
        <dbReference type="ARBA" id="ARBA00022989"/>
    </source>
</evidence>
<gene>
    <name evidence="13" type="ORF">DAI18_17490</name>
</gene>
<reference evidence="13 14" key="1">
    <citation type="submission" date="2018-04" db="EMBL/GenBank/DDBJ databases">
        <title>Denitrifier Microvirgula.</title>
        <authorList>
            <person name="Anderson E."/>
            <person name="Jang J."/>
            <person name="Ishii S."/>
        </authorList>
    </citation>
    <scope>NUCLEOTIDE SEQUENCE [LARGE SCALE GENOMIC DNA]</scope>
    <source>
        <strain evidence="13 14">BE2.4</strain>
    </source>
</reference>
<keyword evidence="2" id="KW-1003">Cell membrane</keyword>